<dbReference type="SUPFAM" id="SSF51735">
    <property type="entry name" value="NAD(P)-binding Rossmann-fold domains"/>
    <property type="match status" value="1"/>
</dbReference>
<organism evidence="5 6">
    <name type="scientific">Luteibacter flocculans</name>
    <dbReference type="NCBI Taxonomy" id="2780091"/>
    <lineage>
        <taxon>Bacteria</taxon>
        <taxon>Pseudomonadati</taxon>
        <taxon>Pseudomonadota</taxon>
        <taxon>Gammaproteobacteria</taxon>
        <taxon>Lysobacterales</taxon>
        <taxon>Rhodanobacteraceae</taxon>
        <taxon>Luteibacter</taxon>
    </lineage>
</organism>
<dbReference type="Gene3D" id="3.40.50.720">
    <property type="entry name" value="NAD(P)-binding Rossmann-like Domain"/>
    <property type="match status" value="1"/>
</dbReference>
<accession>A0ABY4TAJ0</accession>
<keyword evidence="3" id="KW-0560">Oxidoreductase</keyword>
<sequence>MTQQERITLITGANKGIGLEVARQLGKAGHRVLLGARDAGRAQAAADRLRGEGVDARIVAIDLDDPASVAAAVADVERHEGRLDVLVNNAAVVDPADGPAGTADPAAVRRIFDTNFFGSIAVTQGFLPLLRKSAAGRIINVSSGLGSIALNADPKWEYAAVKLLGYNGSKAALNLFTVLLAAELEGEGIRVHAVNPGYTATDLNGNSGHQTVAEGAQEIVRLARLDGGPTGTFTNKDGPDPW</sequence>
<comment type="similarity">
    <text evidence="1 4">Belongs to the short-chain dehydrogenases/reductases (SDR) family.</text>
</comment>
<dbReference type="PRINTS" id="PR00080">
    <property type="entry name" value="SDRFAMILY"/>
</dbReference>
<dbReference type="InterPro" id="IPR036291">
    <property type="entry name" value="NAD(P)-bd_dom_sf"/>
</dbReference>
<dbReference type="CDD" id="cd05324">
    <property type="entry name" value="carb_red_PTCR-like_SDR_c"/>
    <property type="match status" value="1"/>
</dbReference>
<dbReference type="InterPro" id="IPR002347">
    <property type="entry name" value="SDR_fam"/>
</dbReference>
<dbReference type="PRINTS" id="PR00081">
    <property type="entry name" value="GDHRDH"/>
</dbReference>
<dbReference type="PANTHER" id="PTHR43490">
    <property type="entry name" value="(+)-NEOMENTHOL DEHYDROGENASE"/>
    <property type="match status" value="1"/>
</dbReference>
<dbReference type="InterPro" id="IPR020904">
    <property type="entry name" value="Sc_DH/Rdtase_CS"/>
</dbReference>
<dbReference type="Pfam" id="PF00106">
    <property type="entry name" value="adh_short"/>
    <property type="match status" value="1"/>
</dbReference>
<reference evidence="5" key="1">
    <citation type="submission" date="2020-10" db="EMBL/GenBank/DDBJ databases">
        <title>Whole-genome sequence of Luteibacter sp. EIF3.</title>
        <authorList>
            <person name="Friedrich I."/>
            <person name="Hertel R."/>
            <person name="Daniel R."/>
        </authorList>
    </citation>
    <scope>NUCLEOTIDE SEQUENCE</scope>
    <source>
        <strain evidence="5">EIF3</strain>
    </source>
</reference>
<evidence type="ECO:0000313" key="5">
    <source>
        <dbReference type="EMBL" id="URL59731.1"/>
    </source>
</evidence>
<evidence type="ECO:0000313" key="6">
    <source>
        <dbReference type="Proteomes" id="UP001056681"/>
    </source>
</evidence>
<dbReference type="InterPro" id="IPR045313">
    <property type="entry name" value="CBR1-like"/>
</dbReference>
<dbReference type="EMBL" id="CP063231">
    <property type="protein sequence ID" value="URL59731.1"/>
    <property type="molecule type" value="Genomic_DNA"/>
</dbReference>
<evidence type="ECO:0000256" key="3">
    <source>
        <dbReference type="ARBA" id="ARBA00023002"/>
    </source>
</evidence>
<dbReference type="PROSITE" id="PS00061">
    <property type="entry name" value="ADH_SHORT"/>
    <property type="match status" value="1"/>
</dbReference>
<proteinExistence type="inferred from homology"/>
<dbReference type="Proteomes" id="UP001056681">
    <property type="component" value="Chromosome"/>
</dbReference>
<keyword evidence="6" id="KW-1185">Reference proteome</keyword>
<evidence type="ECO:0000256" key="1">
    <source>
        <dbReference type="ARBA" id="ARBA00006484"/>
    </source>
</evidence>
<gene>
    <name evidence="5" type="ORF">IM816_06460</name>
</gene>
<keyword evidence="2" id="KW-0521">NADP</keyword>
<dbReference type="RefSeq" id="WP_250340242.1">
    <property type="nucleotide sequence ID" value="NZ_CP063231.1"/>
</dbReference>
<dbReference type="PANTHER" id="PTHR43490:SF99">
    <property type="entry name" value="SHORT-CHAIN DEHYDROGENASE_REDUCTASE"/>
    <property type="match status" value="1"/>
</dbReference>
<evidence type="ECO:0000256" key="2">
    <source>
        <dbReference type="ARBA" id="ARBA00022857"/>
    </source>
</evidence>
<protein>
    <submittedName>
        <fullName evidence="5">SDR family oxidoreductase</fullName>
    </submittedName>
</protein>
<name>A0ABY4TAJ0_9GAMM</name>
<evidence type="ECO:0000256" key="4">
    <source>
        <dbReference type="RuleBase" id="RU000363"/>
    </source>
</evidence>